<organism evidence="2 3">
    <name type="scientific">Fructobacillus parabroussonetiae</name>
    <dbReference type="NCBI Taxonomy" id="2713174"/>
    <lineage>
        <taxon>Bacteria</taxon>
        <taxon>Bacillati</taxon>
        <taxon>Bacillota</taxon>
        <taxon>Bacilli</taxon>
        <taxon>Lactobacillales</taxon>
        <taxon>Lactobacillaceae</taxon>
        <taxon>Fructobacillus</taxon>
    </lineage>
</organism>
<reference evidence="2 3" key="1">
    <citation type="submission" date="2020-02" db="EMBL/GenBank/DDBJ databases">
        <title>Fructobacillus sp. isolated from paper mulberry of Taiwan.</title>
        <authorList>
            <person name="Lin S.-T."/>
        </authorList>
    </citation>
    <scope>NUCLEOTIDE SEQUENCE [LARGE SCALE GENOMIC DNA]</scope>
    <source>
        <strain evidence="2 3">S1-1</strain>
    </source>
</reference>
<keyword evidence="1" id="KW-0812">Transmembrane</keyword>
<accession>A0ABS5QW15</accession>
<feature type="transmembrane region" description="Helical" evidence="1">
    <location>
        <begin position="42"/>
        <end position="64"/>
    </location>
</feature>
<keyword evidence="3" id="KW-1185">Reference proteome</keyword>
<dbReference type="Proteomes" id="UP001519503">
    <property type="component" value="Unassembled WGS sequence"/>
</dbReference>
<sequence>MKTKVYYQPVSDWSKIALLLSLCFLLVSPIWASELFYSVDGYWLGYSLVALAWLITLFLTRYAVIDDNQITLHQLRLGKVKVLSIDKNGQNLRFDKHSLTIQVANQQDVRLCLTKKAIRQLKEQFNGENHSNHN</sequence>
<keyword evidence="1" id="KW-0472">Membrane</keyword>
<dbReference type="InterPro" id="IPR020215">
    <property type="entry name" value="EbsA-like"/>
</dbReference>
<proteinExistence type="predicted"/>
<evidence type="ECO:0000256" key="1">
    <source>
        <dbReference type="SAM" id="Phobius"/>
    </source>
</evidence>
<dbReference type="RefSeq" id="WP_213821269.1">
    <property type="nucleotide sequence ID" value="NZ_JAAMFL010000005.1"/>
</dbReference>
<name>A0ABS5QW15_9LACO</name>
<dbReference type="EMBL" id="JAAMFL010000005">
    <property type="protein sequence ID" value="MBS9337401.1"/>
    <property type="molecule type" value="Genomic_DNA"/>
</dbReference>
<evidence type="ECO:0000313" key="2">
    <source>
        <dbReference type="EMBL" id="MBS9337401.1"/>
    </source>
</evidence>
<keyword evidence="1" id="KW-1133">Transmembrane helix</keyword>
<comment type="caution">
    <text evidence="2">The sequence shown here is derived from an EMBL/GenBank/DDBJ whole genome shotgun (WGS) entry which is preliminary data.</text>
</comment>
<gene>
    <name evidence="2" type="ORF">G6R30_02845</name>
</gene>
<protein>
    <submittedName>
        <fullName evidence="2">EbsA family protein</fullName>
    </submittedName>
</protein>
<evidence type="ECO:0000313" key="3">
    <source>
        <dbReference type="Proteomes" id="UP001519503"/>
    </source>
</evidence>
<dbReference type="Pfam" id="PF17255">
    <property type="entry name" value="EbsA"/>
    <property type="match status" value="1"/>
</dbReference>